<keyword evidence="4" id="KW-1133">Transmembrane helix</keyword>
<reference evidence="6 7" key="1">
    <citation type="submission" date="2016-05" db="EMBL/GenBank/DDBJ databases">
        <title>Nuclear genome of Blastocystis sp. subtype 1 NandII.</title>
        <authorList>
            <person name="Gentekaki E."/>
            <person name="Curtis B."/>
            <person name="Stairs C."/>
            <person name="Eme L."/>
            <person name="Herman E."/>
            <person name="Klimes V."/>
            <person name="Arias M.C."/>
            <person name="Elias M."/>
            <person name="Hilliou F."/>
            <person name="Klute M."/>
            <person name="Malik S.-B."/>
            <person name="Pightling A."/>
            <person name="Rachubinski R."/>
            <person name="Salas D."/>
            <person name="Schlacht A."/>
            <person name="Suga H."/>
            <person name="Archibald J."/>
            <person name="Ball S.G."/>
            <person name="Clark G."/>
            <person name="Dacks J."/>
            <person name="Van Der Giezen M."/>
            <person name="Tsaousis A."/>
            <person name="Roger A."/>
        </authorList>
    </citation>
    <scope>NUCLEOTIDE SEQUENCE [LARGE SCALE GENOMIC DNA]</scope>
    <source>
        <strain evidence="7">ATCC 50177 / NandII</strain>
    </source>
</reference>
<keyword evidence="3 6" id="KW-0012">Acyltransferase</keyword>
<accession>A0A196S5N7</accession>
<dbReference type="Proteomes" id="UP000078348">
    <property type="component" value="Unassembled WGS sequence"/>
</dbReference>
<evidence type="ECO:0000313" key="6">
    <source>
        <dbReference type="EMBL" id="OAO12400.1"/>
    </source>
</evidence>
<feature type="transmembrane region" description="Helical" evidence="4">
    <location>
        <begin position="111"/>
        <end position="128"/>
    </location>
</feature>
<evidence type="ECO:0000256" key="2">
    <source>
        <dbReference type="ARBA" id="ARBA00022679"/>
    </source>
</evidence>
<evidence type="ECO:0000256" key="3">
    <source>
        <dbReference type="ARBA" id="ARBA00023315"/>
    </source>
</evidence>
<evidence type="ECO:0000259" key="5">
    <source>
        <dbReference type="Pfam" id="PF13302"/>
    </source>
</evidence>
<evidence type="ECO:0000256" key="1">
    <source>
        <dbReference type="ARBA" id="ARBA00009342"/>
    </source>
</evidence>
<evidence type="ECO:0000313" key="7">
    <source>
        <dbReference type="Proteomes" id="UP000078348"/>
    </source>
</evidence>
<dbReference type="OrthoDB" id="5043642at2759"/>
<dbReference type="Pfam" id="PF13302">
    <property type="entry name" value="Acetyltransf_3"/>
    <property type="match status" value="1"/>
</dbReference>
<dbReference type="GO" id="GO:0008080">
    <property type="term" value="F:N-acetyltransferase activity"/>
    <property type="evidence" value="ECO:0007669"/>
    <property type="project" value="InterPro"/>
</dbReference>
<dbReference type="InterPro" id="IPR016181">
    <property type="entry name" value="Acyl_CoA_acyltransferase"/>
</dbReference>
<dbReference type="InterPro" id="IPR039135">
    <property type="entry name" value="NAT9-like"/>
</dbReference>
<dbReference type="Gene3D" id="3.40.630.30">
    <property type="match status" value="1"/>
</dbReference>
<comment type="similarity">
    <text evidence="1">Belongs to the acetyltransferase family. GNAT subfamily.</text>
</comment>
<comment type="caution">
    <text evidence="6">The sequence shown here is derived from an EMBL/GenBank/DDBJ whole genome shotgun (WGS) entry which is preliminary data.</text>
</comment>
<keyword evidence="2 6" id="KW-0808">Transferase</keyword>
<dbReference type="AlphaFoldDB" id="A0A196S5N7"/>
<gene>
    <name evidence="6" type="ORF">AV274_5938</name>
</gene>
<dbReference type="EMBL" id="LXWW01000546">
    <property type="protein sequence ID" value="OAO12400.1"/>
    <property type="molecule type" value="Genomic_DNA"/>
</dbReference>
<name>A0A196S5N7_BLAHN</name>
<feature type="domain" description="N-acetyltransferase" evidence="5">
    <location>
        <begin position="12"/>
        <end position="154"/>
    </location>
</feature>
<keyword evidence="7" id="KW-1185">Reference proteome</keyword>
<protein>
    <submittedName>
        <fullName evidence="6">Acyl-CoA N-acyltransferase domain-containing protein</fullName>
    </submittedName>
</protein>
<sequence>MRAKIPIEGKGLKLVNFELEHVPLYEEWYKDKELLELTETEPMDHESLVTSQAMYAYDDDKIAFLVTVKDENGNDKYIGDCSLFIDLVDDDERDMGEFNVMIADKAYRRKGYGYYTVILVMMWAVRYAKLKEFFVKIKKYNTPSIKLFEKIGFTFYRYNRHFEENEYRIKVTNELSKKWFQEIGMPLKL</sequence>
<keyword evidence="4" id="KW-0812">Transmembrane</keyword>
<dbReference type="SUPFAM" id="SSF55729">
    <property type="entry name" value="Acyl-CoA N-acyltransferases (Nat)"/>
    <property type="match status" value="1"/>
</dbReference>
<organism evidence="6 7">
    <name type="scientific">Blastocystis sp. subtype 1 (strain ATCC 50177 / NandII)</name>
    <dbReference type="NCBI Taxonomy" id="478820"/>
    <lineage>
        <taxon>Eukaryota</taxon>
        <taxon>Sar</taxon>
        <taxon>Stramenopiles</taxon>
        <taxon>Bigyra</taxon>
        <taxon>Opalozoa</taxon>
        <taxon>Opalinata</taxon>
        <taxon>Blastocystidae</taxon>
        <taxon>Blastocystis</taxon>
    </lineage>
</organism>
<proteinExistence type="inferred from homology"/>
<dbReference type="PANTHER" id="PTHR13256:SF16">
    <property type="entry name" value="ALPHA_BETA-TUBULIN-N-ACETYLTRANSFERASE 9"/>
    <property type="match status" value="1"/>
</dbReference>
<dbReference type="PANTHER" id="PTHR13256">
    <property type="entry name" value="N-ACETYLTRANSFERASE 9"/>
    <property type="match status" value="1"/>
</dbReference>
<dbReference type="InterPro" id="IPR000182">
    <property type="entry name" value="GNAT_dom"/>
</dbReference>
<keyword evidence="4" id="KW-0472">Membrane</keyword>
<evidence type="ECO:0000256" key="4">
    <source>
        <dbReference type="SAM" id="Phobius"/>
    </source>
</evidence>